<dbReference type="Proteomes" id="UP000015103">
    <property type="component" value="Unassembled WGS sequence"/>
</dbReference>
<dbReference type="PANTHER" id="PTHR12991:SF10">
    <property type="entry name" value="GATOR COMPLEX PROTEIN NPRL2"/>
    <property type="match status" value="1"/>
</dbReference>
<dbReference type="GeneID" id="141448151"/>
<keyword evidence="3" id="KW-1185">Reference proteome</keyword>
<reference evidence="2" key="1">
    <citation type="submission" date="2015-05" db="UniProtKB">
        <authorList>
            <consortium name="EnsemblMetazoa"/>
        </authorList>
    </citation>
    <scope>IDENTIFICATION</scope>
</reference>
<dbReference type="GO" id="GO:1904262">
    <property type="term" value="P:negative regulation of TORC1 signaling"/>
    <property type="evidence" value="ECO:0007669"/>
    <property type="project" value="TreeGrafter"/>
</dbReference>
<dbReference type="GO" id="GO:0005096">
    <property type="term" value="F:GTPase activator activity"/>
    <property type="evidence" value="ECO:0007669"/>
    <property type="project" value="TreeGrafter"/>
</dbReference>
<sequence>MENNTRYYEGCGKEGPIRCIFFCEFHPTAGPILTCQVPEDFISKDKFEAVSVFLIPKSQLLRSILTITTRTIKILGFPMRIEDKKYPRNAYYFNVCFVCDSWARTVQYESVVKKLSDFLTVLEMENSFLSQREQNQQYATRLREMLLQVLQQLNSSGMCTLFEGSASTHLKVIHQRRGPPLVQDHQVPVFLESPDSFQTDQWDLTTQQVLPFIDGINHVLKIAALADVETNLVKTCLQNLVYYSVVRMVPIFQYSNSYSVTPKLRLLATDVKLQEECIRAVAKSGFQNPNLRDVFRIYCSMKHGTTIKDLCLRFNPQTLRIDEIRLVQFGMLHELIRRVQQYPVLIGNPLEELSRGEASSLYCYFNGQQSYDEICCKVGISSQQLESLIDRDHNVAVVLK</sequence>
<comment type="similarity">
    <text evidence="1">Belongs to the NPR2 family.</text>
</comment>
<dbReference type="FunCoup" id="T1HAA8">
    <property type="interactions" value="616"/>
</dbReference>
<dbReference type="STRING" id="13249.T1HAA8"/>
<dbReference type="PANTHER" id="PTHR12991">
    <property type="entry name" value="NITROGEN PERMEASE REGULATOR 2/TUMOR SUPPRESSOR CANDIDATE 4"/>
    <property type="match status" value="1"/>
</dbReference>
<dbReference type="VEuPathDB" id="VectorBase:RPRC000965"/>
<evidence type="ECO:0000313" key="3">
    <source>
        <dbReference type="Proteomes" id="UP000015103"/>
    </source>
</evidence>
<dbReference type="InParanoid" id="T1HAA8"/>
<evidence type="ECO:0000313" key="2">
    <source>
        <dbReference type="EnsemblMetazoa" id="RPRC000965-PA"/>
    </source>
</evidence>
<dbReference type="Pfam" id="PF06218">
    <property type="entry name" value="NPR2"/>
    <property type="match status" value="2"/>
</dbReference>
<dbReference type="GO" id="GO:0010508">
    <property type="term" value="P:positive regulation of autophagy"/>
    <property type="evidence" value="ECO:0007669"/>
    <property type="project" value="TreeGrafter"/>
</dbReference>
<dbReference type="InterPro" id="IPR009348">
    <property type="entry name" value="NPR2-like"/>
</dbReference>
<dbReference type="AlphaFoldDB" id="T1HAA8"/>
<dbReference type="EnsemblMetazoa" id="RPRC000965-RA">
    <property type="protein sequence ID" value="RPRC000965-PA"/>
    <property type="gene ID" value="RPRC000965"/>
</dbReference>
<name>T1HAA8_RHOPR</name>
<organism evidence="2 3">
    <name type="scientific">Rhodnius prolixus</name>
    <name type="common">Triatomid bug</name>
    <dbReference type="NCBI Taxonomy" id="13249"/>
    <lineage>
        <taxon>Eukaryota</taxon>
        <taxon>Metazoa</taxon>
        <taxon>Ecdysozoa</taxon>
        <taxon>Arthropoda</taxon>
        <taxon>Hexapoda</taxon>
        <taxon>Insecta</taxon>
        <taxon>Pterygota</taxon>
        <taxon>Neoptera</taxon>
        <taxon>Paraneoptera</taxon>
        <taxon>Hemiptera</taxon>
        <taxon>Heteroptera</taxon>
        <taxon>Panheteroptera</taxon>
        <taxon>Cimicomorpha</taxon>
        <taxon>Reduviidae</taxon>
        <taxon>Triatominae</taxon>
        <taxon>Rhodnius</taxon>
    </lineage>
</organism>
<protein>
    <submittedName>
        <fullName evidence="2">Uncharacterized protein</fullName>
    </submittedName>
</protein>
<accession>T1HAA8</accession>
<proteinExistence type="inferred from homology"/>
<evidence type="ECO:0000256" key="1">
    <source>
        <dbReference type="ARBA" id="ARBA00008433"/>
    </source>
</evidence>
<dbReference type="GO" id="GO:0034198">
    <property type="term" value="P:cellular response to amino acid starvation"/>
    <property type="evidence" value="ECO:0007669"/>
    <property type="project" value="TreeGrafter"/>
</dbReference>
<dbReference type="RefSeq" id="XP_073972377.1">
    <property type="nucleotide sequence ID" value="XM_074116276.1"/>
</dbReference>
<dbReference type="eggNOG" id="KOG3789">
    <property type="taxonomic scope" value="Eukaryota"/>
</dbReference>
<dbReference type="EMBL" id="ACPB03021733">
    <property type="status" value="NOT_ANNOTATED_CDS"/>
    <property type="molecule type" value="Genomic_DNA"/>
</dbReference>
<dbReference type="OMA" id="IVMHKPD"/>
<dbReference type="GO" id="GO:0005774">
    <property type="term" value="C:vacuolar membrane"/>
    <property type="evidence" value="ECO:0007669"/>
    <property type="project" value="TreeGrafter"/>
</dbReference>
<dbReference type="GO" id="GO:1990130">
    <property type="term" value="C:GATOR1 complex"/>
    <property type="evidence" value="ECO:0007669"/>
    <property type="project" value="TreeGrafter"/>
</dbReference>
<dbReference type="HOGENOM" id="CLU_014995_0_0_1"/>